<evidence type="ECO:0000259" key="8">
    <source>
        <dbReference type="PROSITE" id="PS50287"/>
    </source>
</evidence>
<keyword evidence="4" id="KW-0677">Repeat</keyword>
<feature type="domain" description="SRCR" evidence="8">
    <location>
        <begin position="125"/>
        <end position="201"/>
    </location>
</feature>
<keyword evidence="2" id="KW-0964">Secreted</keyword>
<evidence type="ECO:0000313" key="10">
    <source>
        <dbReference type="Proteomes" id="UP001152803"/>
    </source>
</evidence>
<proteinExistence type="predicted"/>
<keyword evidence="6" id="KW-0325">Glycoprotein</keyword>
<evidence type="ECO:0000256" key="2">
    <source>
        <dbReference type="ARBA" id="ARBA00022525"/>
    </source>
</evidence>
<dbReference type="InterPro" id="IPR036772">
    <property type="entry name" value="SRCR-like_dom_sf"/>
</dbReference>
<dbReference type="AlphaFoldDB" id="A0A9Q1DWR2"/>
<protein>
    <recommendedName>
        <fullName evidence="8">SRCR domain-containing protein</fullName>
    </recommendedName>
</protein>
<dbReference type="PROSITE" id="PS50287">
    <property type="entry name" value="SRCR_2"/>
    <property type="match status" value="1"/>
</dbReference>
<keyword evidence="10" id="KW-1185">Reference proteome</keyword>
<comment type="subcellular location">
    <subcellularLocation>
        <location evidence="1">Secreted</location>
    </subcellularLocation>
</comment>
<evidence type="ECO:0000256" key="3">
    <source>
        <dbReference type="ARBA" id="ARBA00022729"/>
    </source>
</evidence>
<dbReference type="GO" id="GO:0005615">
    <property type="term" value="C:extracellular space"/>
    <property type="evidence" value="ECO:0007669"/>
    <property type="project" value="TreeGrafter"/>
</dbReference>
<sequence>MAELDIICSRLSVLCHRKGGEVGRKIKEIMAAIDQDVDFQDAQSQMEKTTMGIDVIKHEGANAADPPEDVGIIVEGVAVLKDLEDVASAIALLFGVIYVLNLSYPSDLRVPIISELRGEGVSIHSAVCAEDGEMSVVPLSLLPAPALYSQQGGSAFGQGEGQVWAEEIQCRGNESQINFCPTAPSQNQSCSHGNDVGLVCSGREDHPHRINPAPMETMWAWCVLSRPHLEPEGEKCDIRAATPSLQVSVSHAHMFTVHTLQVE</sequence>
<dbReference type="GO" id="GO:0031638">
    <property type="term" value="P:zymogen activation"/>
    <property type="evidence" value="ECO:0007669"/>
    <property type="project" value="TreeGrafter"/>
</dbReference>
<dbReference type="GO" id="GO:0004252">
    <property type="term" value="F:serine-type endopeptidase activity"/>
    <property type="evidence" value="ECO:0007669"/>
    <property type="project" value="TreeGrafter"/>
</dbReference>
<dbReference type="SMART" id="SM00202">
    <property type="entry name" value="SR"/>
    <property type="match status" value="1"/>
</dbReference>
<keyword evidence="5 7" id="KW-1015">Disulfide bond</keyword>
<keyword evidence="3" id="KW-0732">Signal</keyword>
<evidence type="ECO:0000256" key="6">
    <source>
        <dbReference type="ARBA" id="ARBA00023180"/>
    </source>
</evidence>
<name>A0A9Q1DWR2_CONCO</name>
<evidence type="ECO:0000256" key="1">
    <source>
        <dbReference type="ARBA" id="ARBA00004613"/>
    </source>
</evidence>
<organism evidence="9 10">
    <name type="scientific">Conger conger</name>
    <name type="common">Conger eel</name>
    <name type="synonym">Muraena conger</name>
    <dbReference type="NCBI Taxonomy" id="82655"/>
    <lineage>
        <taxon>Eukaryota</taxon>
        <taxon>Metazoa</taxon>
        <taxon>Chordata</taxon>
        <taxon>Craniata</taxon>
        <taxon>Vertebrata</taxon>
        <taxon>Euteleostomi</taxon>
        <taxon>Actinopterygii</taxon>
        <taxon>Neopterygii</taxon>
        <taxon>Teleostei</taxon>
        <taxon>Anguilliformes</taxon>
        <taxon>Congridae</taxon>
        <taxon>Conger</taxon>
    </lineage>
</organism>
<dbReference type="Gene3D" id="3.10.250.10">
    <property type="entry name" value="SRCR-like domain"/>
    <property type="match status" value="1"/>
</dbReference>
<gene>
    <name evidence="9" type="ORF">COCON_G00020270</name>
</gene>
<accession>A0A9Q1DWR2</accession>
<feature type="disulfide bond" evidence="7">
    <location>
        <begin position="170"/>
        <end position="180"/>
    </location>
</feature>
<reference evidence="9" key="1">
    <citation type="journal article" date="2023" name="Science">
        <title>Genome structures resolve the early diversification of teleost fishes.</title>
        <authorList>
            <person name="Parey E."/>
            <person name="Louis A."/>
            <person name="Montfort J."/>
            <person name="Bouchez O."/>
            <person name="Roques C."/>
            <person name="Iampietro C."/>
            <person name="Lluch J."/>
            <person name="Castinel A."/>
            <person name="Donnadieu C."/>
            <person name="Desvignes T."/>
            <person name="Floi Bucao C."/>
            <person name="Jouanno E."/>
            <person name="Wen M."/>
            <person name="Mejri S."/>
            <person name="Dirks R."/>
            <person name="Jansen H."/>
            <person name="Henkel C."/>
            <person name="Chen W.J."/>
            <person name="Zahm M."/>
            <person name="Cabau C."/>
            <person name="Klopp C."/>
            <person name="Thompson A.W."/>
            <person name="Robinson-Rechavi M."/>
            <person name="Braasch I."/>
            <person name="Lecointre G."/>
            <person name="Bobe J."/>
            <person name="Postlethwait J.H."/>
            <person name="Berthelot C."/>
            <person name="Roest Crollius H."/>
            <person name="Guiguen Y."/>
        </authorList>
    </citation>
    <scope>NUCLEOTIDE SEQUENCE</scope>
    <source>
        <strain evidence="9">Concon-B</strain>
    </source>
</reference>
<dbReference type="Pfam" id="PF00530">
    <property type="entry name" value="SRCR"/>
    <property type="match status" value="1"/>
</dbReference>
<dbReference type="EMBL" id="JAFJMO010000002">
    <property type="protein sequence ID" value="KAJ8283177.1"/>
    <property type="molecule type" value="Genomic_DNA"/>
</dbReference>
<dbReference type="Proteomes" id="UP001152803">
    <property type="component" value="Unassembled WGS sequence"/>
</dbReference>
<evidence type="ECO:0000313" key="9">
    <source>
        <dbReference type="EMBL" id="KAJ8283177.1"/>
    </source>
</evidence>
<comment type="caution">
    <text evidence="9">The sequence shown here is derived from an EMBL/GenBank/DDBJ whole genome shotgun (WGS) entry which is preliminary data.</text>
</comment>
<dbReference type="PANTHER" id="PTHR48071">
    <property type="entry name" value="SRCR DOMAIN-CONTAINING PROTEIN"/>
    <property type="match status" value="1"/>
</dbReference>
<evidence type="ECO:0000256" key="5">
    <source>
        <dbReference type="ARBA" id="ARBA00023157"/>
    </source>
</evidence>
<dbReference type="SUPFAM" id="SSF56487">
    <property type="entry name" value="SRCR-like"/>
    <property type="match status" value="1"/>
</dbReference>
<dbReference type="OrthoDB" id="8952220at2759"/>
<dbReference type="GO" id="GO:0005886">
    <property type="term" value="C:plasma membrane"/>
    <property type="evidence" value="ECO:0007669"/>
    <property type="project" value="TreeGrafter"/>
</dbReference>
<evidence type="ECO:0000256" key="7">
    <source>
        <dbReference type="PROSITE-ProRule" id="PRU00196"/>
    </source>
</evidence>
<dbReference type="PANTHER" id="PTHR48071:SF15">
    <property type="entry name" value="SRCR DOMAIN-CONTAINING PROTEIN"/>
    <property type="match status" value="1"/>
</dbReference>
<dbReference type="InterPro" id="IPR001190">
    <property type="entry name" value="SRCR"/>
</dbReference>
<evidence type="ECO:0000256" key="4">
    <source>
        <dbReference type="ARBA" id="ARBA00022737"/>
    </source>
</evidence>
<comment type="caution">
    <text evidence="7">Lacks conserved residue(s) required for the propagation of feature annotation.</text>
</comment>